<feature type="region of interest" description="Disordered" evidence="1">
    <location>
        <begin position="1"/>
        <end position="32"/>
    </location>
</feature>
<dbReference type="EMBL" id="CABPSA010000008">
    <property type="protein sequence ID" value="VVE44880.1"/>
    <property type="molecule type" value="Genomic_DNA"/>
</dbReference>
<proteinExistence type="predicted"/>
<evidence type="ECO:0000313" key="2">
    <source>
        <dbReference type="EMBL" id="VVE44880.1"/>
    </source>
</evidence>
<evidence type="ECO:0000256" key="1">
    <source>
        <dbReference type="SAM" id="MobiDB-lite"/>
    </source>
</evidence>
<accession>A0A5E4Y8P7</accession>
<name>A0A5E4Y8P7_9BURK</name>
<dbReference type="Proteomes" id="UP000343335">
    <property type="component" value="Unassembled WGS sequence"/>
</dbReference>
<evidence type="ECO:0000313" key="3">
    <source>
        <dbReference type="Proteomes" id="UP000343335"/>
    </source>
</evidence>
<reference evidence="2 3" key="1">
    <citation type="submission" date="2019-08" db="EMBL/GenBank/DDBJ databases">
        <authorList>
            <person name="Peeters C."/>
        </authorList>
    </citation>
    <scope>NUCLEOTIDE SEQUENCE [LARGE SCALE GENOMIC DNA]</scope>
    <source>
        <strain evidence="2 3">LMG 31010</strain>
    </source>
</reference>
<dbReference type="AlphaFoldDB" id="A0A5E4Y8P7"/>
<gene>
    <name evidence="2" type="ORF">PCO31010_04363</name>
</gene>
<dbReference type="RefSeq" id="WP_150666063.1">
    <property type="nucleotide sequence ID" value="NZ_CABPSA010000008.1"/>
</dbReference>
<protein>
    <submittedName>
        <fullName evidence="2">Uncharacterized protein</fullName>
    </submittedName>
</protein>
<sequence length="209" mass="22832">MDPIKHADIPPTIHRQPPSNASAPMGSTPAFHSDLSATVQRSTAASVSAYQSPPLDSASFDITYNILGGGRGWAKDWFSHLNATNESDAHTVRKLGELINRVQNYGQYSSDDEYTLGSVSICHALTELTCESGMMPTDIGDVPFDGLIVPEHRRLAALTAILRDPNHTPESASDVARLVFKWNYDLCAFPVQDRESARALLAEFNNYLG</sequence>
<organism evidence="2 3">
    <name type="scientific">Pandoraea commovens</name>
    <dbReference type="NCBI Taxonomy" id="2508289"/>
    <lineage>
        <taxon>Bacteria</taxon>
        <taxon>Pseudomonadati</taxon>
        <taxon>Pseudomonadota</taxon>
        <taxon>Betaproteobacteria</taxon>
        <taxon>Burkholderiales</taxon>
        <taxon>Burkholderiaceae</taxon>
        <taxon>Pandoraea</taxon>
    </lineage>
</organism>